<keyword evidence="9" id="KW-0732">Signal</keyword>
<keyword evidence="2" id="KW-1003">Cell membrane</keyword>
<dbReference type="PANTHER" id="PTHR42682:SF3">
    <property type="entry name" value="FORMATE HYDROGENLYASE SUBUNIT 3-RELATED"/>
    <property type="match status" value="1"/>
</dbReference>
<evidence type="ECO:0000256" key="2">
    <source>
        <dbReference type="ARBA" id="ARBA00022475"/>
    </source>
</evidence>
<dbReference type="PRINTS" id="PR01437">
    <property type="entry name" value="NUOXDRDTASE4"/>
</dbReference>
<feature type="transmembrane region" description="Helical" evidence="8">
    <location>
        <begin position="164"/>
        <end position="185"/>
    </location>
</feature>
<keyword evidence="3 7" id="KW-0812">Transmembrane</keyword>
<feature type="transmembrane region" description="Helical" evidence="8">
    <location>
        <begin position="642"/>
        <end position="662"/>
    </location>
</feature>
<feature type="transmembrane region" description="Helical" evidence="8">
    <location>
        <begin position="78"/>
        <end position="100"/>
    </location>
</feature>
<protein>
    <submittedName>
        <fullName evidence="11">Hydrogenase</fullName>
    </submittedName>
</protein>
<feature type="transmembrane region" description="Helical" evidence="8">
    <location>
        <begin position="420"/>
        <end position="453"/>
    </location>
</feature>
<feature type="signal peptide" evidence="9">
    <location>
        <begin position="1"/>
        <end position="17"/>
    </location>
</feature>
<evidence type="ECO:0000256" key="6">
    <source>
        <dbReference type="ARBA" id="ARBA00023136"/>
    </source>
</evidence>
<evidence type="ECO:0000256" key="9">
    <source>
        <dbReference type="SAM" id="SignalP"/>
    </source>
</evidence>
<evidence type="ECO:0000256" key="5">
    <source>
        <dbReference type="ARBA" id="ARBA00023002"/>
    </source>
</evidence>
<keyword evidence="5" id="KW-0560">Oxidoreductase</keyword>
<feature type="transmembrane region" description="Helical" evidence="8">
    <location>
        <begin position="197"/>
        <end position="219"/>
    </location>
</feature>
<keyword evidence="4 8" id="KW-1133">Transmembrane helix</keyword>
<feature type="transmembrane region" description="Helical" evidence="8">
    <location>
        <begin position="520"/>
        <end position="541"/>
    </location>
</feature>
<gene>
    <name evidence="11" type="primary">ehrA-1</name>
    <name evidence="11" type="ORF">AMPC_35270</name>
</gene>
<evidence type="ECO:0000313" key="12">
    <source>
        <dbReference type="Proteomes" id="UP001162734"/>
    </source>
</evidence>
<evidence type="ECO:0000256" key="8">
    <source>
        <dbReference type="SAM" id="Phobius"/>
    </source>
</evidence>
<evidence type="ECO:0000313" key="11">
    <source>
        <dbReference type="EMBL" id="BDG10414.1"/>
    </source>
</evidence>
<proteinExistence type="predicted"/>
<dbReference type="RefSeq" id="WP_248342893.1">
    <property type="nucleotide sequence ID" value="NZ_AP025592.1"/>
</dbReference>
<feature type="transmembrane region" description="Helical" evidence="8">
    <location>
        <begin position="474"/>
        <end position="500"/>
    </location>
</feature>
<evidence type="ECO:0000259" key="10">
    <source>
        <dbReference type="Pfam" id="PF00361"/>
    </source>
</evidence>
<feature type="transmembrane region" description="Helical" evidence="8">
    <location>
        <begin position="299"/>
        <end position="318"/>
    </location>
</feature>
<feature type="transmembrane region" description="Helical" evidence="8">
    <location>
        <begin position="379"/>
        <end position="400"/>
    </location>
</feature>
<dbReference type="InterPro" id="IPR001750">
    <property type="entry name" value="ND/Mrp_TM"/>
</dbReference>
<evidence type="ECO:0000256" key="3">
    <source>
        <dbReference type="ARBA" id="ARBA00022692"/>
    </source>
</evidence>
<organism evidence="11 12">
    <name type="scientific">Anaeromyxobacter paludicola</name>
    <dbReference type="NCBI Taxonomy" id="2918171"/>
    <lineage>
        <taxon>Bacteria</taxon>
        <taxon>Pseudomonadati</taxon>
        <taxon>Myxococcota</taxon>
        <taxon>Myxococcia</taxon>
        <taxon>Myxococcales</taxon>
        <taxon>Cystobacterineae</taxon>
        <taxon>Anaeromyxobacteraceae</taxon>
        <taxon>Anaeromyxobacter</taxon>
    </lineage>
</organism>
<dbReference type="InterPro" id="IPR052175">
    <property type="entry name" value="ComplexI-like_HydComp"/>
</dbReference>
<feature type="transmembrane region" description="Helical" evidence="8">
    <location>
        <begin position="270"/>
        <end position="292"/>
    </location>
</feature>
<dbReference type="Proteomes" id="UP001162734">
    <property type="component" value="Chromosome"/>
</dbReference>
<evidence type="ECO:0000256" key="4">
    <source>
        <dbReference type="ARBA" id="ARBA00022989"/>
    </source>
</evidence>
<comment type="subcellular location">
    <subcellularLocation>
        <location evidence="1">Cell membrane</location>
        <topology evidence="1">Multi-pass membrane protein</topology>
    </subcellularLocation>
    <subcellularLocation>
        <location evidence="7">Membrane</location>
        <topology evidence="7">Multi-pass membrane protein</topology>
    </subcellularLocation>
</comment>
<dbReference type="EMBL" id="AP025592">
    <property type="protein sequence ID" value="BDG10414.1"/>
    <property type="molecule type" value="Genomic_DNA"/>
</dbReference>
<dbReference type="Pfam" id="PF00361">
    <property type="entry name" value="Proton_antipo_M"/>
    <property type="match status" value="1"/>
</dbReference>
<feature type="domain" description="NADH:quinone oxidoreductase/Mrp antiporter transmembrane" evidence="10">
    <location>
        <begin position="133"/>
        <end position="413"/>
    </location>
</feature>
<reference evidence="12" key="1">
    <citation type="journal article" date="2022" name="Int. J. Syst. Evol. Microbiol.">
        <title>Anaeromyxobacter oryzae sp. nov., Anaeromyxobacter diazotrophicus sp. nov. and Anaeromyxobacter paludicola sp. nov., isolated from paddy soils.</title>
        <authorList>
            <person name="Itoh H."/>
            <person name="Xu Z."/>
            <person name="Mise K."/>
            <person name="Masuda Y."/>
            <person name="Ushijima N."/>
            <person name="Hayakawa C."/>
            <person name="Shiratori Y."/>
            <person name="Senoo K."/>
        </authorList>
    </citation>
    <scope>NUCLEOTIDE SEQUENCE [LARGE SCALE GENOMIC DNA]</scope>
    <source>
        <strain evidence="12">Red630</strain>
    </source>
</reference>
<keyword evidence="12" id="KW-1185">Reference proteome</keyword>
<feature type="chain" id="PRO_5046966213" evidence="9">
    <location>
        <begin position="18"/>
        <end position="666"/>
    </location>
</feature>
<feature type="transmembrane region" description="Helical" evidence="8">
    <location>
        <begin position="27"/>
        <end position="48"/>
    </location>
</feature>
<name>A0ABM7XEV8_9BACT</name>
<evidence type="ECO:0000256" key="1">
    <source>
        <dbReference type="ARBA" id="ARBA00004651"/>
    </source>
</evidence>
<feature type="transmembrane region" description="Helical" evidence="8">
    <location>
        <begin position="109"/>
        <end position="127"/>
    </location>
</feature>
<sequence>MTAFLAALALFAAGALAAVALSSRPRLALAAATAAAALGCAAGLLPALRVLAGGPALDLSLAWNAPLAGFHLRLDPLAALFLAPLFALGIPASLFGAWYLRPSLGRRGLGAFLCAYDLFLAALALVFAARHAALLLAAWEAMAVSSFLLVSFDHADAQVRRAGLVYLVASHLGAAFLFALFLLLGREAGSFDLDAIAAVRGGAVAPALAFGLALVGFGVKAGLPPLHLWLPEAHPAAPSHVSALMSGVLVKAGLYGILRVVTLLPPAPAGHGAVLLGLGLAGALGGITLALGQRDLKRALACSTIENVGLVTAGLGAALSARALGAPAVAALAALAALFHVWNHALMKGLAFLSAGAVVHATGTRDLEAMGGLLRRMPAVGGLLLAACAALSALPPWNGFASEWLLFSALLRGAVDAPGAAALGAGLALTALALVSGLAALAFTRVAGVALLGEPRSEAARTAHAPGAAAWGPLLALGAGCLALGLFPGAALRLVAPAAAQLLDRPAEELLLAAGPAVRAGGGLQAGVLAFVALAGALELWRRLRVRRQGQVAGETWGCGFTVPSARVQYTASSYAQLLLSTVAPRLLQPRARVTPPQGVFPGAARFEQRVQDPAEERLFGPLFHAAARRFRLLRGLQSGKLNLQLLYTLVTLVVLVAILALRSRP</sequence>
<dbReference type="PANTHER" id="PTHR42682">
    <property type="entry name" value="HYDROGENASE-4 COMPONENT F"/>
    <property type="match status" value="1"/>
</dbReference>
<accession>A0ABM7XEV8</accession>
<keyword evidence="6 8" id="KW-0472">Membrane</keyword>
<dbReference type="InterPro" id="IPR003918">
    <property type="entry name" value="NADH_UbQ_OxRdtase"/>
</dbReference>
<evidence type="ECO:0000256" key="7">
    <source>
        <dbReference type="RuleBase" id="RU000320"/>
    </source>
</evidence>